<feature type="compositionally biased region" description="Low complexity" evidence="6">
    <location>
        <begin position="252"/>
        <end position="263"/>
    </location>
</feature>
<dbReference type="AlphaFoldDB" id="A0ABD2I7T0"/>
<feature type="region of interest" description="Disordered" evidence="6">
    <location>
        <begin position="307"/>
        <end position="334"/>
    </location>
</feature>
<dbReference type="PROSITE" id="PS01089">
    <property type="entry name" value="CAP_2"/>
    <property type="match status" value="1"/>
</dbReference>
<dbReference type="InterPro" id="IPR016098">
    <property type="entry name" value="CAP/MinC_C"/>
</dbReference>
<dbReference type="Pfam" id="PF21938">
    <property type="entry name" value="CAP_N"/>
    <property type="match status" value="1"/>
</dbReference>
<evidence type="ECO:0000256" key="3">
    <source>
        <dbReference type="ARBA" id="ARBA00022475"/>
    </source>
</evidence>
<feature type="region of interest" description="Disordered" evidence="6">
    <location>
        <begin position="26"/>
        <end position="56"/>
    </location>
</feature>
<dbReference type="SUPFAM" id="SSF101278">
    <property type="entry name" value="N-terminal domain of adenylylcyclase associated protein, CAP"/>
    <property type="match status" value="1"/>
</dbReference>
<comment type="subcellular location">
    <subcellularLocation>
        <location evidence="1">Cell membrane</location>
        <topology evidence="1">Peripheral membrane protein</topology>
    </subcellularLocation>
</comment>
<accession>A0ABD2I7T0</accession>
<dbReference type="InterPro" id="IPR001837">
    <property type="entry name" value="Adenylate_cyclase-assoc_CAP"/>
</dbReference>
<dbReference type="Pfam" id="PF08603">
    <property type="entry name" value="CAP_C"/>
    <property type="match status" value="1"/>
</dbReference>
<evidence type="ECO:0000256" key="2">
    <source>
        <dbReference type="ARBA" id="ARBA00007659"/>
    </source>
</evidence>
<keyword evidence="4" id="KW-0472">Membrane</keyword>
<evidence type="ECO:0000313" key="8">
    <source>
        <dbReference type="EMBL" id="KAL3075181.1"/>
    </source>
</evidence>
<dbReference type="FunFam" id="2.160.20.70:FF:000001">
    <property type="entry name" value="Adenylyl cyclase-associated protein"/>
    <property type="match status" value="1"/>
</dbReference>
<organism evidence="8 9">
    <name type="scientific">Heterodera schachtii</name>
    <name type="common">Sugarbeet cyst nematode worm</name>
    <name type="synonym">Tylenchus schachtii</name>
    <dbReference type="NCBI Taxonomy" id="97005"/>
    <lineage>
        <taxon>Eukaryota</taxon>
        <taxon>Metazoa</taxon>
        <taxon>Ecdysozoa</taxon>
        <taxon>Nematoda</taxon>
        <taxon>Chromadorea</taxon>
        <taxon>Rhabditida</taxon>
        <taxon>Tylenchina</taxon>
        <taxon>Tylenchomorpha</taxon>
        <taxon>Tylenchoidea</taxon>
        <taxon>Heteroderidae</taxon>
        <taxon>Heteroderinae</taxon>
        <taxon>Heterodera</taxon>
    </lineage>
</organism>
<dbReference type="Gene3D" id="1.25.40.330">
    <property type="entry name" value="Adenylate cyclase-associated CAP, N-terminal domain"/>
    <property type="match status" value="1"/>
</dbReference>
<feature type="compositionally biased region" description="Pro residues" evidence="6">
    <location>
        <begin position="241"/>
        <end position="251"/>
    </location>
</feature>
<evidence type="ECO:0000259" key="7">
    <source>
        <dbReference type="PROSITE" id="PS51329"/>
    </source>
</evidence>
<dbReference type="PROSITE" id="PS01088">
    <property type="entry name" value="CAP_1"/>
    <property type="match status" value="1"/>
</dbReference>
<dbReference type="SMART" id="SM00673">
    <property type="entry name" value="CARP"/>
    <property type="match status" value="2"/>
</dbReference>
<name>A0ABD2I7T0_HETSC</name>
<evidence type="ECO:0000256" key="5">
    <source>
        <dbReference type="RuleBase" id="RU000647"/>
    </source>
</evidence>
<dbReference type="InterPro" id="IPR036222">
    <property type="entry name" value="CAP_N_sf"/>
</dbReference>
<reference evidence="8 9" key="1">
    <citation type="submission" date="2024-10" db="EMBL/GenBank/DDBJ databases">
        <authorList>
            <person name="Kim D."/>
        </authorList>
    </citation>
    <scope>NUCLEOTIDE SEQUENCE [LARGE SCALE GENOMIC DNA]</scope>
    <source>
        <strain evidence="8">Taebaek</strain>
    </source>
</reference>
<sequence length="492" mass="52093">MSTTNKELNELGGLVKRLEVTTQRLEALSAQKPGLAPKPPSSSTTSQSMPPSVKGYDEQIDGPLKTFLDLSKKIGGDVATMADKVVTVFDAHRHFLWTAAGQAEPGDSSALQTLMEPITQRLADCTAFKDSKKGTKSFNHLAAVADGLQAIGWVGVKPTPGPYVKEMLDVALFYVNRVRTEHKTEPAHGQWATAWTAIFGALQAYIKQWHTTGVVWNSAPGSSPSNASQSGKGTPKKGGSPAPPPPPPPPADFFAAAPSSTASAGGGGGGSDRQALFDSINKAGEKITSGLKKVTADMQTHKNPTIRGQATVPASSSGKSAGAVKPKAGATAGHAPKLELKDHKIWQIEFHSGNRDIKVQTDIKQSVYVYRCENSVVQIKGKVNSVTVDSCKKTSVVFESLLSQVEVINSQSVEIQSLGALPTISIQKTDGCQVYLSKESLGAEIVTSKSSEMNVLVPKGDGDFTEFPVPEQFKTTFDAAGKKLKTVVLDIA</sequence>
<dbReference type="EMBL" id="JBICCN010000355">
    <property type="protein sequence ID" value="KAL3075181.1"/>
    <property type="molecule type" value="Genomic_DNA"/>
</dbReference>
<feature type="compositionally biased region" description="Low complexity" evidence="6">
    <location>
        <begin position="312"/>
        <end position="330"/>
    </location>
</feature>
<dbReference type="Gene3D" id="2.160.20.70">
    <property type="match status" value="1"/>
</dbReference>
<protein>
    <recommendedName>
        <fullName evidence="5">Adenylyl cyclase-associated protein</fullName>
    </recommendedName>
</protein>
<proteinExistence type="inferred from homology"/>
<feature type="compositionally biased region" description="Low complexity" evidence="6">
    <location>
        <begin position="217"/>
        <end position="240"/>
    </location>
</feature>
<dbReference type="PANTHER" id="PTHR10652:SF0">
    <property type="entry name" value="ADENYLYL CYCLASE-ASSOCIATED PROTEIN"/>
    <property type="match status" value="1"/>
</dbReference>
<keyword evidence="3" id="KW-1003">Cell membrane</keyword>
<feature type="region of interest" description="Disordered" evidence="6">
    <location>
        <begin position="217"/>
        <end position="275"/>
    </location>
</feature>
<comment type="similarity">
    <text evidence="2 5">Belongs to the CAP family.</text>
</comment>
<gene>
    <name evidence="8" type="ORF">niasHS_013404</name>
</gene>
<dbReference type="InterPro" id="IPR018106">
    <property type="entry name" value="CAP_CS_N"/>
</dbReference>
<dbReference type="InterPro" id="IPR028417">
    <property type="entry name" value="CAP_CS_C"/>
</dbReference>
<comment type="caution">
    <text evidence="8">The sequence shown here is derived from an EMBL/GenBank/DDBJ whole genome shotgun (WGS) entry which is preliminary data.</text>
</comment>
<evidence type="ECO:0000256" key="4">
    <source>
        <dbReference type="ARBA" id="ARBA00023136"/>
    </source>
</evidence>
<dbReference type="InterPro" id="IPR053950">
    <property type="entry name" value="CAP_N"/>
</dbReference>
<dbReference type="InterPro" id="IPR013992">
    <property type="entry name" value="Adenylate_cyclase-assoc_CAP_N"/>
</dbReference>
<dbReference type="GO" id="GO:0005886">
    <property type="term" value="C:plasma membrane"/>
    <property type="evidence" value="ECO:0007669"/>
    <property type="project" value="UniProtKB-SubCell"/>
</dbReference>
<dbReference type="InterPro" id="IPR017901">
    <property type="entry name" value="C-CAP_CF_C-like"/>
</dbReference>
<evidence type="ECO:0000313" key="9">
    <source>
        <dbReference type="Proteomes" id="UP001620645"/>
    </source>
</evidence>
<dbReference type="InterPro" id="IPR036223">
    <property type="entry name" value="CAP_C_sf"/>
</dbReference>
<dbReference type="FunFam" id="1.25.40.330:FF:000001">
    <property type="entry name" value="Adenylyl cyclase-associated protein"/>
    <property type="match status" value="1"/>
</dbReference>
<keyword evidence="9" id="KW-1185">Reference proteome</keyword>
<feature type="domain" description="C-CAP/cofactor C-like" evidence="7">
    <location>
        <begin position="335"/>
        <end position="469"/>
    </location>
</feature>
<dbReference type="Proteomes" id="UP001620645">
    <property type="component" value="Unassembled WGS sequence"/>
</dbReference>
<evidence type="ECO:0000256" key="1">
    <source>
        <dbReference type="ARBA" id="ARBA00004202"/>
    </source>
</evidence>
<dbReference type="Pfam" id="PF01213">
    <property type="entry name" value="CAP_N-CM"/>
    <property type="match status" value="1"/>
</dbReference>
<dbReference type="InterPro" id="IPR006599">
    <property type="entry name" value="CARP_motif"/>
</dbReference>
<dbReference type="PANTHER" id="PTHR10652">
    <property type="entry name" value="ADENYLYL CYCLASE-ASSOCIATED PROTEIN"/>
    <property type="match status" value="1"/>
</dbReference>
<feature type="compositionally biased region" description="Low complexity" evidence="6">
    <location>
        <begin position="41"/>
        <end position="52"/>
    </location>
</feature>
<dbReference type="PROSITE" id="PS51329">
    <property type="entry name" value="C_CAP_COFACTOR_C"/>
    <property type="match status" value="1"/>
</dbReference>
<dbReference type="InterPro" id="IPR013912">
    <property type="entry name" value="Adenylate_cyclase-assoc_CAP_C"/>
</dbReference>
<evidence type="ECO:0000256" key="6">
    <source>
        <dbReference type="SAM" id="MobiDB-lite"/>
    </source>
</evidence>
<dbReference type="SUPFAM" id="SSF69340">
    <property type="entry name" value="C-terminal domain of adenylylcyclase associated protein"/>
    <property type="match status" value="1"/>
</dbReference>